<dbReference type="AlphaFoldDB" id="A0A922S9K6"/>
<gene>
    <name evidence="3" type="ORF">HF086_015837</name>
</gene>
<dbReference type="Proteomes" id="UP000814243">
    <property type="component" value="Unassembled WGS sequence"/>
</dbReference>
<dbReference type="InterPro" id="IPR004875">
    <property type="entry name" value="DDE_SF_endonuclease_dom"/>
</dbReference>
<dbReference type="EMBL" id="JACEFF010000864">
    <property type="protein sequence ID" value="KAH9629507.1"/>
    <property type="molecule type" value="Genomic_DNA"/>
</dbReference>
<proteinExistence type="predicted"/>
<feature type="non-terminal residue" evidence="3">
    <location>
        <position position="1"/>
    </location>
</feature>
<evidence type="ECO:0000313" key="4">
    <source>
        <dbReference type="Proteomes" id="UP000814243"/>
    </source>
</evidence>
<protein>
    <recommendedName>
        <fullName evidence="2">DDE-1 domain-containing protein</fullName>
    </recommendedName>
</protein>
<evidence type="ECO:0000313" key="3">
    <source>
        <dbReference type="EMBL" id="KAH9629507.1"/>
    </source>
</evidence>
<feature type="region of interest" description="Disordered" evidence="1">
    <location>
        <begin position="140"/>
        <end position="160"/>
    </location>
</feature>
<dbReference type="GO" id="GO:0003676">
    <property type="term" value="F:nucleic acid binding"/>
    <property type="evidence" value="ECO:0007669"/>
    <property type="project" value="InterPro"/>
</dbReference>
<feature type="compositionally biased region" description="Basic residues" evidence="1">
    <location>
        <begin position="213"/>
        <end position="223"/>
    </location>
</feature>
<dbReference type="Pfam" id="PF03184">
    <property type="entry name" value="DDE_1"/>
    <property type="match status" value="1"/>
</dbReference>
<accession>A0A922S9K6</accession>
<feature type="compositionally biased region" description="Basic and acidic residues" evidence="1">
    <location>
        <begin position="224"/>
        <end position="237"/>
    </location>
</feature>
<organism evidence="3 4">
    <name type="scientific">Spodoptera exigua</name>
    <name type="common">Beet armyworm</name>
    <name type="synonym">Noctua fulgens</name>
    <dbReference type="NCBI Taxonomy" id="7107"/>
    <lineage>
        <taxon>Eukaryota</taxon>
        <taxon>Metazoa</taxon>
        <taxon>Ecdysozoa</taxon>
        <taxon>Arthropoda</taxon>
        <taxon>Hexapoda</taxon>
        <taxon>Insecta</taxon>
        <taxon>Pterygota</taxon>
        <taxon>Neoptera</taxon>
        <taxon>Endopterygota</taxon>
        <taxon>Lepidoptera</taxon>
        <taxon>Glossata</taxon>
        <taxon>Ditrysia</taxon>
        <taxon>Noctuoidea</taxon>
        <taxon>Noctuidae</taxon>
        <taxon>Amphipyrinae</taxon>
        <taxon>Spodoptera</taxon>
    </lineage>
</organism>
<name>A0A922S9K6_SPOEX</name>
<evidence type="ECO:0000256" key="1">
    <source>
        <dbReference type="SAM" id="MobiDB-lite"/>
    </source>
</evidence>
<feature type="domain" description="DDE-1" evidence="2">
    <location>
        <begin position="54"/>
        <end position="111"/>
    </location>
</feature>
<reference evidence="3" key="1">
    <citation type="journal article" date="2021" name="G3 (Bethesda)">
        <title>Genome and transcriptome analysis of the beet armyworm Spodoptera exigua reveals targets for pest control. .</title>
        <authorList>
            <person name="Simon S."/>
            <person name="Breeschoten T."/>
            <person name="Jansen H.J."/>
            <person name="Dirks R.P."/>
            <person name="Schranz M.E."/>
            <person name="Ros V.I.D."/>
        </authorList>
    </citation>
    <scope>NUCLEOTIDE SEQUENCE</scope>
    <source>
        <strain evidence="3">TB_SE_WUR_2020</strain>
    </source>
</reference>
<sequence length="266" mass="30008">NDEPPEITYCVVGGEGGLALQAVTPTHPMPPEDELDAKFAELVMPNKHFMPRKPGEVLLLLEGHSTHCNSVEMLEYGNENEIILKLKTSMPSHTSHFLQPLDRAVFKSLKSITDYAFINDRPPDGVTNIHLSLPVSTSVTSITPPNFRETGKNEPLAIPGTSADQWTPFRILKDISPIPQKPMEVRKRSEQVGKLLTSEEQIALRKDKENEKKLKKHRRKVKQEKKWLKDKKTDTNKNRKRKAVRRISESSSDFSEPVLCGGTSKL</sequence>
<feature type="region of interest" description="Disordered" evidence="1">
    <location>
        <begin position="205"/>
        <end position="266"/>
    </location>
</feature>
<comment type="caution">
    <text evidence="3">The sequence shown here is derived from an EMBL/GenBank/DDBJ whole genome shotgun (WGS) entry which is preliminary data.</text>
</comment>
<evidence type="ECO:0000259" key="2">
    <source>
        <dbReference type="Pfam" id="PF03184"/>
    </source>
</evidence>